<comment type="similarity">
    <text evidence="1">Belongs to the argonaute family.</text>
</comment>
<dbReference type="AlphaFoldDB" id="A0A1D2NC53"/>
<evidence type="ECO:0000259" key="4">
    <source>
        <dbReference type="PROSITE" id="PS50822"/>
    </source>
</evidence>
<dbReference type="CDD" id="cd04657">
    <property type="entry name" value="Piwi_ago-like"/>
    <property type="match status" value="1"/>
</dbReference>
<dbReference type="Pfam" id="PF02170">
    <property type="entry name" value="PAZ"/>
    <property type="match status" value="1"/>
</dbReference>
<feature type="region of interest" description="Disordered" evidence="2">
    <location>
        <begin position="66"/>
        <end position="88"/>
    </location>
</feature>
<dbReference type="PROSITE" id="PS50821">
    <property type="entry name" value="PAZ"/>
    <property type="match status" value="1"/>
</dbReference>
<dbReference type="SMART" id="SM00949">
    <property type="entry name" value="PAZ"/>
    <property type="match status" value="1"/>
</dbReference>
<dbReference type="SUPFAM" id="SSF53098">
    <property type="entry name" value="Ribonuclease H-like"/>
    <property type="match status" value="1"/>
</dbReference>
<dbReference type="Gene3D" id="3.30.420.10">
    <property type="entry name" value="Ribonuclease H-like superfamily/Ribonuclease H"/>
    <property type="match status" value="1"/>
</dbReference>
<evidence type="ECO:0000256" key="2">
    <source>
        <dbReference type="SAM" id="MobiDB-lite"/>
    </source>
</evidence>
<dbReference type="InterPro" id="IPR036085">
    <property type="entry name" value="PAZ_dom_sf"/>
</dbReference>
<dbReference type="PROSITE" id="PS50822">
    <property type="entry name" value="PIWI"/>
    <property type="match status" value="1"/>
</dbReference>
<reference evidence="5 6" key="1">
    <citation type="journal article" date="2016" name="Genome Biol. Evol.">
        <title>Gene Family Evolution Reflects Adaptation to Soil Environmental Stressors in the Genome of the Collembolan Orchesella cincta.</title>
        <authorList>
            <person name="Faddeeva-Vakhrusheva A."/>
            <person name="Derks M.F."/>
            <person name="Anvar S.Y."/>
            <person name="Agamennone V."/>
            <person name="Suring W."/>
            <person name="Smit S."/>
            <person name="van Straalen N.M."/>
            <person name="Roelofs D."/>
        </authorList>
    </citation>
    <scope>NUCLEOTIDE SEQUENCE [LARGE SCALE GENOMIC DNA]</scope>
    <source>
        <tissue evidence="5">Mixed pool</tissue>
    </source>
</reference>
<dbReference type="SUPFAM" id="SSF101690">
    <property type="entry name" value="PAZ domain"/>
    <property type="match status" value="1"/>
</dbReference>
<proteinExistence type="inferred from homology"/>
<protein>
    <submittedName>
        <fullName evidence="5">Protein argonaute-2</fullName>
    </submittedName>
</protein>
<dbReference type="SMART" id="SM00950">
    <property type="entry name" value="Piwi"/>
    <property type="match status" value="1"/>
</dbReference>
<dbReference type="InterPro" id="IPR045246">
    <property type="entry name" value="Piwi_ago-like"/>
</dbReference>
<dbReference type="InterPro" id="IPR003165">
    <property type="entry name" value="Piwi"/>
</dbReference>
<sequence length="1020" mass="114900">MVFGIQKMETTTFDDCVQLLAVFKLSDSFITLITVVEAVEVAEGEEEVVEEEEVMIIEAVEWSRRGGGGGRGGGRGRGPPPRYDDAGRVPDPYKLEYTPQQKQLHTNGWKKFDFEKKEDVVLQKYNGPPPQWAARKIKVSVNHFLVTSTKGPKSFAIPTLYHYDISFEIMRNRAGAGKADSKPQTSKGKRKRKNSEESVAGSEASVDSVTRQLEDSSLDGGKQKGTKPPAKKLPKYLTNTILAYLIPKLRQDYNHNAIATDGSFNMYSTKLLEAAGIPSQHDVSFVDLKREGFMDEDDNATVKVMFEKSIDKTTGEIHTIDTNAIAKYFQTNATLQGFTFPAEVRQTLEAACNAIVRIANCAFVLDKPVLDVLAELGNFYNTPVEDFDKWNRNDTEEARSFLRTCKISYVVDGKKLGGPIRDVHNKSASKATFRWEEKKKDISVYDYYKERYGMTLKYKNGPVLKIRNTALVPAELCTIKKGQSYNRKLDGRQTTNMLSFAKRDPGDLHDDIISKMKAMQLNNNKALKGFGIQLPDRMLELEAARVLVPPALRYGSKSGTNQVAHMCPEDGTWEIWSHEFNFYKPVSVEEWGVLVVGSQKIRQPNDDALRKFCECLMSNGSQKGVMFKKKPNIIVESRCRRGNHPEDNLKYIKEAMQRNFMHVQLLVVVFPQKGDPLYGHVKHAAEVDVGLLTQCVAERNVLPFCKDATIQNILLKINSKLGGINHVTVAPFDKQRASMFTTLLMDCPILILGADVTHAPPGSKKFVNDKEFIMPSYAAVTGSIDKTCMPFMTEVRAQRKPNAGAAEVIMDLEKIVKKMLLTFRAKSGNVIPQKIIYFRDGVGEGQFPEVLHVEMTAIRRACASLKNTYQPKITFITVQKRHKTRIFYHAPSGRIENAPAGTVIDREIVHASETDFYLLSHKGMMGTSRPSRYHVLWDDSDFSQDVLQSLAYTLCYMYVRCTKSVKMPSCTYYAHLAADRAKKLCEGFESKGGQEPTDEFLNSMLQRNQNFIGKFPMHFV</sequence>
<dbReference type="Pfam" id="PF02171">
    <property type="entry name" value="Piwi"/>
    <property type="match status" value="1"/>
</dbReference>
<feature type="region of interest" description="Disordered" evidence="2">
    <location>
        <begin position="175"/>
        <end position="232"/>
    </location>
</feature>
<dbReference type="CDD" id="cd02846">
    <property type="entry name" value="PAZ_argonaute_like"/>
    <property type="match status" value="1"/>
</dbReference>
<dbReference type="STRING" id="48709.A0A1D2NC53"/>
<dbReference type="Proteomes" id="UP000094527">
    <property type="component" value="Unassembled WGS sequence"/>
</dbReference>
<feature type="compositionally biased region" description="Gly residues" evidence="2">
    <location>
        <begin position="66"/>
        <end position="77"/>
    </location>
</feature>
<evidence type="ECO:0000313" key="5">
    <source>
        <dbReference type="EMBL" id="ODN02843.1"/>
    </source>
</evidence>
<dbReference type="Gene3D" id="2.170.260.10">
    <property type="entry name" value="paz domain"/>
    <property type="match status" value="1"/>
</dbReference>
<dbReference type="EMBL" id="LJIJ01000094">
    <property type="protein sequence ID" value="ODN02843.1"/>
    <property type="molecule type" value="Genomic_DNA"/>
</dbReference>
<feature type="domain" description="Piwi" evidence="4">
    <location>
        <begin position="665"/>
        <end position="986"/>
    </location>
</feature>
<dbReference type="Gene3D" id="3.40.50.2300">
    <property type="match status" value="1"/>
</dbReference>
<name>A0A1D2NC53_ORCCI</name>
<evidence type="ECO:0000256" key="1">
    <source>
        <dbReference type="RuleBase" id="RU361178"/>
    </source>
</evidence>
<evidence type="ECO:0000313" key="6">
    <source>
        <dbReference type="Proteomes" id="UP000094527"/>
    </source>
</evidence>
<dbReference type="OMA" id="IANCAFV"/>
<dbReference type="PANTHER" id="PTHR22891">
    <property type="entry name" value="EUKARYOTIC TRANSLATION INITIATION FACTOR 2C"/>
    <property type="match status" value="1"/>
</dbReference>
<keyword evidence="6" id="KW-1185">Reference proteome</keyword>
<comment type="caution">
    <text evidence="5">The sequence shown here is derived from an EMBL/GenBank/DDBJ whole genome shotgun (WGS) entry which is preliminary data.</text>
</comment>
<dbReference type="GO" id="GO:0034587">
    <property type="term" value="P:piRNA processing"/>
    <property type="evidence" value="ECO:0007669"/>
    <property type="project" value="UniProtKB-ARBA"/>
</dbReference>
<feature type="compositionally biased region" description="Low complexity" evidence="2">
    <location>
        <begin position="197"/>
        <end position="209"/>
    </location>
</feature>
<accession>A0A1D2NC53</accession>
<dbReference type="OrthoDB" id="10252740at2759"/>
<dbReference type="InterPro" id="IPR003100">
    <property type="entry name" value="PAZ_dom"/>
</dbReference>
<gene>
    <name evidence="5" type="ORF">Ocin01_03853</name>
</gene>
<dbReference type="InterPro" id="IPR036397">
    <property type="entry name" value="RNaseH_sf"/>
</dbReference>
<dbReference type="GO" id="GO:0003723">
    <property type="term" value="F:RNA binding"/>
    <property type="evidence" value="ECO:0007669"/>
    <property type="project" value="InterPro"/>
</dbReference>
<organism evidence="5 6">
    <name type="scientific">Orchesella cincta</name>
    <name type="common">Springtail</name>
    <name type="synonym">Podura cincta</name>
    <dbReference type="NCBI Taxonomy" id="48709"/>
    <lineage>
        <taxon>Eukaryota</taxon>
        <taxon>Metazoa</taxon>
        <taxon>Ecdysozoa</taxon>
        <taxon>Arthropoda</taxon>
        <taxon>Hexapoda</taxon>
        <taxon>Collembola</taxon>
        <taxon>Entomobryomorpha</taxon>
        <taxon>Entomobryoidea</taxon>
        <taxon>Orchesellidae</taxon>
        <taxon>Orchesellinae</taxon>
        <taxon>Orchesella</taxon>
    </lineage>
</organism>
<feature type="domain" description="PAZ" evidence="3">
    <location>
        <begin position="368"/>
        <end position="481"/>
    </location>
</feature>
<dbReference type="InterPro" id="IPR012337">
    <property type="entry name" value="RNaseH-like_sf"/>
</dbReference>
<evidence type="ECO:0000259" key="3">
    <source>
        <dbReference type="PROSITE" id="PS50821"/>
    </source>
</evidence>